<evidence type="ECO:0000313" key="4">
    <source>
        <dbReference type="Proteomes" id="UP000054454"/>
    </source>
</evidence>
<reference evidence="4" key="1">
    <citation type="journal article" date="2016" name="Nat. Commun.">
        <title>Genome analysis of three Pneumocystis species reveals adaptation mechanisms to life exclusively in mammalian hosts.</title>
        <authorList>
            <person name="Ma L."/>
            <person name="Chen Z."/>
            <person name="Huang D.W."/>
            <person name="Kutty G."/>
            <person name="Ishihara M."/>
            <person name="Wang H."/>
            <person name="Abouelleil A."/>
            <person name="Bishop L."/>
            <person name="Davey E."/>
            <person name="Deng R."/>
            <person name="Deng X."/>
            <person name="Fan L."/>
            <person name="Fantoni G."/>
            <person name="Fitzgerald M."/>
            <person name="Gogineni E."/>
            <person name="Goldberg J.M."/>
            <person name="Handley G."/>
            <person name="Hu X."/>
            <person name="Huber C."/>
            <person name="Jiao X."/>
            <person name="Jones K."/>
            <person name="Levin J.Z."/>
            <person name="Liu Y."/>
            <person name="Macdonald P."/>
            <person name="Melnikov A."/>
            <person name="Raley C."/>
            <person name="Sassi M."/>
            <person name="Sherman B.T."/>
            <person name="Song X."/>
            <person name="Sykes S."/>
            <person name="Tran B."/>
            <person name="Walsh L."/>
            <person name="Xia Y."/>
            <person name="Yang J."/>
            <person name="Young S."/>
            <person name="Zeng Q."/>
            <person name="Zheng X."/>
            <person name="Stephens R."/>
            <person name="Nusbaum C."/>
            <person name="Birren B.W."/>
            <person name="Azadi P."/>
            <person name="Lempicki R.A."/>
            <person name="Cuomo C.A."/>
            <person name="Kovacs J.A."/>
        </authorList>
    </citation>
    <scope>NUCLEOTIDE SEQUENCE [LARGE SCALE GENOMIC DNA]</scope>
    <source>
        <strain evidence="4">B80</strain>
    </source>
</reference>
<dbReference type="GO" id="GO:0003714">
    <property type="term" value="F:transcription corepressor activity"/>
    <property type="evidence" value="ECO:0007669"/>
    <property type="project" value="InterPro"/>
</dbReference>
<organism evidence="3 4">
    <name type="scientific">Pneumocystis carinii (strain B80)</name>
    <name type="common">Rat pneumocystis pneumonia agent</name>
    <name type="synonym">Pneumocystis carinii f. sp. carinii</name>
    <dbReference type="NCBI Taxonomy" id="1408658"/>
    <lineage>
        <taxon>Eukaryota</taxon>
        <taxon>Fungi</taxon>
        <taxon>Dikarya</taxon>
        <taxon>Ascomycota</taxon>
        <taxon>Taphrinomycotina</taxon>
        <taxon>Pneumocystomycetes</taxon>
        <taxon>Pneumocystaceae</taxon>
        <taxon>Pneumocystis</taxon>
    </lineage>
</organism>
<dbReference type="EMBL" id="LFVZ01000004">
    <property type="protein sequence ID" value="KTW29690.1"/>
    <property type="molecule type" value="Genomic_DNA"/>
</dbReference>
<evidence type="ECO:0000256" key="1">
    <source>
        <dbReference type="ARBA" id="ARBA00006349"/>
    </source>
</evidence>
<gene>
    <name evidence="3" type="ORF">T552_00898</name>
</gene>
<dbReference type="InterPro" id="IPR009643">
    <property type="entry name" value="HS1-bd"/>
</dbReference>
<dbReference type="Gene3D" id="1.20.5.430">
    <property type="match status" value="1"/>
</dbReference>
<keyword evidence="4" id="KW-1185">Reference proteome</keyword>
<dbReference type="VEuPathDB" id="FungiDB:T552_00898"/>
<proteinExistence type="inferred from homology"/>
<evidence type="ECO:0000256" key="2">
    <source>
        <dbReference type="SAM" id="MobiDB-lite"/>
    </source>
</evidence>
<sequence>MQCTDSKGSGEPSAKFSSEEIKEINESEISKNLEEESKEKEIVDSAYDIVPLVDSLLEELKNKFEILSEEIFMKINKITEQLDTMEISINQMIAESKEKEEL</sequence>
<comment type="caution">
    <text evidence="3">The sequence shown here is derived from an EMBL/GenBank/DDBJ whole genome shotgun (WGS) entry which is preliminary data.</text>
</comment>
<evidence type="ECO:0000313" key="3">
    <source>
        <dbReference type="EMBL" id="KTW29690.1"/>
    </source>
</evidence>
<protein>
    <submittedName>
        <fullName evidence="3">Uncharacterized protein</fullName>
    </submittedName>
</protein>
<accession>A0A0W4ZMT0</accession>
<dbReference type="GeneID" id="28935696"/>
<dbReference type="Proteomes" id="UP000054454">
    <property type="component" value="Unassembled WGS sequence"/>
</dbReference>
<name>A0A0W4ZMT0_PNEC8</name>
<dbReference type="OrthoDB" id="4159489at2759"/>
<feature type="region of interest" description="Disordered" evidence="2">
    <location>
        <begin position="1"/>
        <end position="21"/>
    </location>
</feature>
<dbReference type="RefSeq" id="XP_018226677.1">
    <property type="nucleotide sequence ID" value="XM_018369494.1"/>
</dbReference>
<dbReference type="AlphaFoldDB" id="A0A0W4ZMT0"/>
<comment type="similarity">
    <text evidence="1">Belongs to the HSBP1 family.</text>
</comment>
<dbReference type="Pfam" id="PF06825">
    <property type="entry name" value="HSBP1"/>
    <property type="match status" value="1"/>
</dbReference>